<dbReference type="Gene3D" id="3.40.50.300">
    <property type="entry name" value="P-loop containing nucleotide triphosphate hydrolases"/>
    <property type="match status" value="1"/>
</dbReference>
<name>A0ABY7QS47_9FIRM</name>
<dbReference type="PANTHER" id="PTHR30258:SF2">
    <property type="entry name" value="COMG OPERON PROTEIN 1"/>
    <property type="match status" value="1"/>
</dbReference>
<feature type="domain" description="Bacterial type II secretion system protein E" evidence="4">
    <location>
        <begin position="289"/>
        <end position="303"/>
    </location>
</feature>
<protein>
    <submittedName>
        <fullName evidence="5">GspE/PulE family protein</fullName>
    </submittedName>
</protein>
<evidence type="ECO:0000256" key="2">
    <source>
        <dbReference type="ARBA" id="ARBA00022741"/>
    </source>
</evidence>
<dbReference type="PROSITE" id="PS00662">
    <property type="entry name" value="T2SP_E"/>
    <property type="match status" value="1"/>
</dbReference>
<proteinExistence type="inferred from homology"/>
<dbReference type="SUPFAM" id="SSF52540">
    <property type="entry name" value="P-loop containing nucleoside triphosphate hydrolases"/>
    <property type="match status" value="1"/>
</dbReference>
<organism evidence="5 6">
    <name type="scientific">Peptoniphilus equinus</name>
    <dbReference type="NCBI Taxonomy" id="3016343"/>
    <lineage>
        <taxon>Bacteria</taxon>
        <taxon>Bacillati</taxon>
        <taxon>Bacillota</taxon>
        <taxon>Tissierellia</taxon>
        <taxon>Tissierellales</taxon>
        <taxon>Peptoniphilaceae</taxon>
        <taxon>Peptoniphilus</taxon>
    </lineage>
</organism>
<dbReference type="EMBL" id="CP115667">
    <property type="protein sequence ID" value="WBW49286.1"/>
    <property type="molecule type" value="Genomic_DNA"/>
</dbReference>
<sequence>MKLTREQSEHYKAVPISETSFYVEAGDANVKSTLKMLFGSHITFEEVDEHTLQMKRAVAYHMDNKPLQLKFNGPITRKERLSFSSEAESAEALDQIVSYAVDMDASDIHFDALSDEVVVRIRVDGILRDVAVIEKEYFKFMATRIKILAHLDYTIRNHALDGRFSFTYHDQAVDIRVAITPTAFGEKIVLRILDRSHVDFTLDGIGLGAEEQQIVKRLLHQPSGLILVCGPTGSGKSSTLYTLLKALYNRTTNIMTIEDPVEYKIEGINQIEIAPELGRSFNTGLKSILRLDPDKIMVGEIRDAETAQTALRAAITGHLVFSTLHVSDSPSAIYRLRDMGIEPYLLAAGLVGVISQRLVRKLCSCKVATQSYVELFDKTMTHFEPTGCDLCHDGYRGRQAVFELLVLNDALREKMVQPMSLAEFRKAAAGQTVTLKQSLETLVTRGVTSVEEVYKNILTL</sequence>
<keyword evidence="6" id="KW-1185">Reference proteome</keyword>
<dbReference type="Pfam" id="PF00437">
    <property type="entry name" value="T2SSE"/>
    <property type="match status" value="1"/>
</dbReference>
<dbReference type="InterPro" id="IPR027417">
    <property type="entry name" value="P-loop_NTPase"/>
</dbReference>
<evidence type="ECO:0000313" key="5">
    <source>
        <dbReference type="EMBL" id="WBW49286.1"/>
    </source>
</evidence>
<dbReference type="PANTHER" id="PTHR30258">
    <property type="entry name" value="TYPE II SECRETION SYSTEM PROTEIN GSPE-RELATED"/>
    <property type="match status" value="1"/>
</dbReference>
<evidence type="ECO:0000313" key="6">
    <source>
        <dbReference type="Proteomes" id="UP001210339"/>
    </source>
</evidence>
<dbReference type="RefSeq" id="WP_271190818.1">
    <property type="nucleotide sequence ID" value="NZ_CP115667.1"/>
</dbReference>
<dbReference type="InterPro" id="IPR001482">
    <property type="entry name" value="T2SS/T4SS_dom"/>
</dbReference>
<keyword evidence="3" id="KW-0067">ATP-binding</keyword>
<evidence type="ECO:0000256" key="3">
    <source>
        <dbReference type="ARBA" id="ARBA00022840"/>
    </source>
</evidence>
<dbReference type="CDD" id="cd01129">
    <property type="entry name" value="PulE-GspE-like"/>
    <property type="match status" value="1"/>
</dbReference>
<comment type="similarity">
    <text evidence="1">Belongs to the GSP E family.</text>
</comment>
<reference evidence="5 6" key="1">
    <citation type="submission" date="2023-01" db="EMBL/GenBank/DDBJ databases">
        <authorList>
            <person name="Lee S.H."/>
            <person name="Jung H.S."/>
            <person name="Yun J.U."/>
        </authorList>
    </citation>
    <scope>NUCLEOTIDE SEQUENCE [LARGE SCALE GENOMIC DNA]</scope>
    <source>
        <strain evidence="5 6">CBA3646</strain>
    </source>
</reference>
<dbReference type="Gene3D" id="3.30.450.90">
    <property type="match status" value="1"/>
</dbReference>
<keyword evidence="2" id="KW-0547">Nucleotide-binding</keyword>
<dbReference type="Proteomes" id="UP001210339">
    <property type="component" value="Chromosome"/>
</dbReference>
<evidence type="ECO:0000259" key="4">
    <source>
        <dbReference type="PROSITE" id="PS00662"/>
    </source>
</evidence>
<gene>
    <name evidence="5" type="ORF">O6R05_04555</name>
</gene>
<evidence type="ECO:0000256" key="1">
    <source>
        <dbReference type="ARBA" id="ARBA00006611"/>
    </source>
</evidence>
<accession>A0ABY7QS47</accession>